<dbReference type="CDD" id="cd00038">
    <property type="entry name" value="CAP_ED"/>
    <property type="match status" value="1"/>
</dbReference>
<dbReference type="InterPro" id="IPR050397">
    <property type="entry name" value="Env_Response_Regulators"/>
</dbReference>
<dbReference type="Pfam" id="PF00027">
    <property type="entry name" value="cNMP_binding"/>
    <property type="match status" value="1"/>
</dbReference>
<proteinExistence type="predicted"/>
<dbReference type="InterPro" id="IPR000595">
    <property type="entry name" value="cNMP-bd_dom"/>
</dbReference>
<reference evidence="2 3" key="1">
    <citation type="submission" date="2022-10" db="EMBL/GenBank/DDBJ databases">
        <title>Paucibacter sp. hw1 Genome sequencing.</title>
        <authorList>
            <person name="Park S."/>
        </authorList>
    </citation>
    <scope>NUCLEOTIDE SEQUENCE [LARGE SCALE GENOMIC DNA]</scope>
    <source>
        <strain evidence="3">hw1</strain>
    </source>
</reference>
<dbReference type="Proteomes" id="UP001221189">
    <property type="component" value="Unassembled WGS sequence"/>
</dbReference>
<dbReference type="PANTHER" id="PTHR24567:SF74">
    <property type="entry name" value="HTH-TYPE TRANSCRIPTIONAL REGULATOR ARCR"/>
    <property type="match status" value="1"/>
</dbReference>
<name>A0ABT5KF04_9BURK</name>
<dbReference type="PANTHER" id="PTHR24567">
    <property type="entry name" value="CRP FAMILY TRANSCRIPTIONAL REGULATORY PROTEIN"/>
    <property type="match status" value="1"/>
</dbReference>
<evidence type="ECO:0000313" key="3">
    <source>
        <dbReference type="Proteomes" id="UP001221189"/>
    </source>
</evidence>
<sequence>MLLESLSELLHSNFPHVALPAPELAALSKLVGTARLPRGRSLFLQGQAAPAFYAVLSGEIEARFCGLGGEVSVLEHVQPPRLFGLAAFASGQPSSYEAVARQTTQLLVFGPAAYELLMDRVPGFARALLAEFAQRYDGTLRLLEASRHRSAAERFQLALAQLTRERGLGMLDAEGGVSVKASQAELAALANLSRQTVNQLLAQAVARGELRCGYRSLWVKPRAY</sequence>
<dbReference type="Gene3D" id="2.60.120.10">
    <property type="entry name" value="Jelly Rolls"/>
    <property type="match status" value="1"/>
</dbReference>
<evidence type="ECO:0000313" key="2">
    <source>
        <dbReference type="EMBL" id="MDC8772505.1"/>
    </source>
</evidence>
<dbReference type="InterPro" id="IPR014710">
    <property type="entry name" value="RmlC-like_jellyroll"/>
</dbReference>
<keyword evidence="3" id="KW-1185">Reference proteome</keyword>
<comment type="caution">
    <text evidence="2">The sequence shown here is derived from an EMBL/GenBank/DDBJ whole genome shotgun (WGS) entry which is preliminary data.</text>
</comment>
<organism evidence="2 3">
    <name type="scientific">Roseateles albus</name>
    <dbReference type="NCBI Taxonomy" id="2987525"/>
    <lineage>
        <taxon>Bacteria</taxon>
        <taxon>Pseudomonadati</taxon>
        <taxon>Pseudomonadota</taxon>
        <taxon>Betaproteobacteria</taxon>
        <taxon>Burkholderiales</taxon>
        <taxon>Sphaerotilaceae</taxon>
        <taxon>Roseateles</taxon>
    </lineage>
</organism>
<dbReference type="SUPFAM" id="SSF51206">
    <property type="entry name" value="cAMP-binding domain-like"/>
    <property type="match status" value="1"/>
</dbReference>
<dbReference type="EMBL" id="JAQQXT010000007">
    <property type="protein sequence ID" value="MDC8772505.1"/>
    <property type="molecule type" value="Genomic_DNA"/>
</dbReference>
<gene>
    <name evidence="2" type="ORF">PRZ03_13060</name>
</gene>
<dbReference type="RefSeq" id="WP_273600695.1">
    <property type="nucleotide sequence ID" value="NZ_JAQQXT010000007.1"/>
</dbReference>
<feature type="domain" description="Cyclic nucleotide-binding" evidence="1">
    <location>
        <begin position="19"/>
        <end position="135"/>
    </location>
</feature>
<dbReference type="SUPFAM" id="SSF46785">
    <property type="entry name" value="Winged helix' DNA-binding domain"/>
    <property type="match status" value="1"/>
</dbReference>
<dbReference type="SMART" id="SM00100">
    <property type="entry name" value="cNMP"/>
    <property type="match status" value="1"/>
</dbReference>
<evidence type="ECO:0000259" key="1">
    <source>
        <dbReference type="PROSITE" id="PS50042"/>
    </source>
</evidence>
<accession>A0ABT5KF04</accession>
<dbReference type="PROSITE" id="PS50042">
    <property type="entry name" value="CNMP_BINDING_3"/>
    <property type="match status" value="1"/>
</dbReference>
<dbReference type="InterPro" id="IPR036390">
    <property type="entry name" value="WH_DNA-bd_sf"/>
</dbReference>
<protein>
    <submittedName>
        <fullName evidence="2">Crp/Fnr family transcriptional regulator</fullName>
    </submittedName>
</protein>
<dbReference type="InterPro" id="IPR018490">
    <property type="entry name" value="cNMP-bd_dom_sf"/>
</dbReference>